<evidence type="ECO:0000256" key="2">
    <source>
        <dbReference type="SAM" id="Phobius"/>
    </source>
</evidence>
<evidence type="ECO:0000256" key="1">
    <source>
        <dbReference type="SAM" id="MobiDB-lite"/>
    </source>
</evidence>
<keyword evidence="2" id="KW-0812">Transmembrane</keyword>
<dbReference type="Pfam" id="PF12732">
    <property type="entry name" value="YtxH"/>
    <property type="match status" value="1"/>
</dbReference>
<gene>
    <name evidence="3" type="ORF">QWT69_05460</name>
</gene>
<keyword evidence="4" id="KW-1185">Reference proteome</keyword>
<dbReference type="Proteomes" id="UP001303902">
    <property type="component" value="Chromosome"/>
</dbReference>
<accession>A0ABZ0L906</accession>
<keyword evidence="2" id="KW-0472">Membrane</keyword>
<proteinExistence type="predicted"/>
<organism evidence="3 4">
    <name type="scientific">Sporosarcina oncorhynchi</name>
    <dbReference type="NCBI Taxonomy" id="3056444"/>
    <lineage>
        <taxon>Bacteria</taxon>
        <taxon>Bacillati</taxon>
        <taxon>Bacillota</taxon>
        <taxon>Bacilli</taxon>
        <taxon>Bacillales</taxon>
        <taxon>Caryophanaceae</taxon>
        <taxon>Sporosarcina</taxon>
    </lineage>
</organism>
<evidence type="ECO:0000313" key="4">
    <source>
        <dbReference type="Proteomes" id="UP001303902"/>
    </source>
</evidence>
<evidence type="ECO:0000313" key="3">
    <source>
        <dbReference type="EMBL" id="WOV88563.1"/>
    </source>
</evidence>
<dbReference type="InterPro" id="IPR052928">
    <property type="entry name" value="Desiccation-related_membrane"/>
</dbReference>
<reference evidence="3 4" key="1">
    <citation type="submission" date="2023-06" db="EMBL/GenBank/DDBJ databases">
        <title>Sporosarcina sp. nov., isolated from Korean tranditional fermented seafood 'Jeotgal'.</title>
        <authorList>
            <person name="Yang A.I."/>
            <person name="Shin N.-R."/>
        </authorList>
    </citation>
    <scope>NUCLEOTIDE SEQUENCE [LARGE SCALE GENOMIC DNA]</scope>
    <source>
        <strain evidence="3 4">T2O-4</strain>
    </source>
</reference>
<dbReference type="EMBL" id="CP129118">
    <property type="protein sequence ID" value="WOV88563.1"/>
    <property type="molecule type" value="Genomic_DNA"/>
</dbReference>
<name>A0ABZ0L906_9BACL</name>
<feature type="compositionally biased region" description="Basic and acidic residues" evidence="1">
    <location>
        <begin position="1"/>
        <end position="24"/>
    </location>
</feature>
<feature type="region of interest" description="Disordered" evidence="1">
    <location>
        <begin position="165"/>
        <end position="234"/>
    </location>
</feature>
<sequence length="234" mass="25628">MTDKQKPNYNDSHYDHHYHGEQEYKNSFGEASHLPVTYPYQYNTDDFYEDDSSNAGSFLLGALVGGVIGAAAALFLAPKTGKEMREDFSDQATQIKNKSIELSTVAKDKATEFSSVAKDKASEFTSVAKDKATEFSSVAKEKTEDLSKSIQEQSGQIVGKVKSMANKTSIPMDDGTVSSEGEEAVDYVDNTAKTDKKAANDKTTGNSDVSYDNSENVGEEKLMNQNFVSDEDKK</sequence>
<feature type="transmembrane region" description="Helical" evidence="2">
    <location>
        <begin position="55"/>
        <end position="77"/>
    </location>
</feature>
<protein>
    <submittedName>
        <fullName evidence="3">YtxH domain-containing protein</fullName>
    </submittedName>
</protein>
<dbReference type="RefSeq" id="WP_317969756.1">
    <property type="nucleotide sequence ID" value="NZ_CP129118.1"/>
</dbReference>
<feature type="compositionally biased region" description="Polar residues" evidence="1">
    <location>
        <begin position="205"/>
        <end position="216"/>
    </location>
</feature>
<dbReference type="InterPro" id="IPR024623">
    <property type="entry name" value="YtxH"/>
</dbReference>
<keyword evidence="2" id="KW-1133">Transmembrane helix</keyword>
<feature type="region of interest" description="Disordered" evidence="1">
    <location>
        <begin position="1"/>
        <end position="26"/>
    </location>
</feature>
<dbReference type="PANTHER" id="PTHR35792:SF1">
    <property type="entry name" value="SLL0268 PROTEIN"/>
    <property type="match status" value="1"/>
</dbReference>
<dbReference type="PANTHER" id="PTHR35792">
    <property type="entry name" value="GENERAL STRESS PROTEIN"/>
    <property type="match status" value="1"/>
</dbReference>